<dbReference type="Proteomes" id="UP000256709">
    <property type="component" value="Unassembled WGS sequence"/>
</dbReference>
<reference evidence="2 3" key="1">
    <citation type="submission" date="2017-04" db="EMBL/GenBank/DDBJ databases">
        <title>Comparative genome analysis of Subtercola boreus.</title>
        <authorList>
            <person name="Cho Y.-J."/>
            <person name="Cho A."/>
            <person name="Kim O.-S."/>
            <person name="Lee J.-I."/>
        </authorList>
    </citation>
    <scope>NUCLEOTIDE SEQUENCE [LARGE SCALE GENOMIC DNA]</scope>
    <source>
        <strain evidence="2 3">P27444</strain>
    </source>
</reference>
<accession>A0A3E0VPG2</accession>
<proteinExistence type="predicted"/>
<feature type="domain" description="PucR C-terminal helix-turn-helix" evidence="1">
    <location>
        <begin position="296"/>
        <end position="342"/>
    </location>
</feature>
<dbReference type="RefSeq" id="WP_116283623.1">
    <property type="nucleotide sequence ID" value="NZ_NBXA01000023.1"/>
</dbReference>
<comment type="caution">
    <text evidence="2">The sequence shown here is derived from an EMBL/GenBank/DDBJ whole genome shotgun (WGS) entry which is preliminary data.</text>
</comment>
<sequence>MQELVGRITALDPVASESLRVISYFDTLVEGHATAEALLRAASVLTGCAVGFAADETVMRVDGAGIRSRGPVRAEPGRWASHAIGEGWFAWVERTGDAHTNDEMVLERLSFGLRISLERTHPVAIARRNLEILIDPAESPEARAAAARRLRVDVGELRMAAAPAGEPGSALGGGAAVVVTPVGRVRASIVRDSTAATAAPPAAAPAVPTGSPTRQGLGLSVLAVDAPRSWQTALLALRLTTPAEPVVDAGRLGSVLLLVEAAEASAAPQPDALAIERLVQEDPRNLPHLELIVRAESIRAAAAASGVHHSTMQARVAELSEQLGFDARSAEGRVRLSLALRLYRLGANRF</sequence>
<evidence type="ECO:0000313" key="2">
    <source>
        <dbReference type="EMBL" id="RFA11555.1"/>
    </source>
</evidence>
<dbReference type="Gene3D" id="1.10.10.2840">
    <property type="entry name" value="PucR C-terminal helix-turn-helix domain"/>
    <property type="match status" value="1"/>
</dbReference>
<evidence type="ECO:0000313" key="3">
    <source>
        <dbReference type="Proteomes" id="UP000256709"/>
    </source>
</evidence>
<organism evidence="2 3">
    <name type="scientific">Subtercola boreus</name>
    <dbReference type="NCBI Taxonomy" id="120213"/>
    <lineage>
        <taxon>Bacteria</taxon>
        <taxon>Bacillati</taxon>
        <taxon>Actinomycetota</taxon>
        <taxon>Actinomycetes</taxon>
        <taxon>Micrococcales</taxon>
        <taxon>Microbacteriaceae</taxon>
        <taxon>Subtercola</taxon>
    </lineage>
</organism>
<evidence type="ECO:0000259" key="1">
    <source>
        <dbReference type="Pfam" id="PF13556"/>
    </source>
</evidence>
<dbReference type="InterPro" id="IPR042070">
    <property type="entry name" value="PucR_C-HTH_sf"/>
</dbReference>
<dbReference type="OrthoDB" id="5051269at2"/>
<name>A0A3E0VPG2_9MICO</name>
<dbReference type="InterPro" id="IPR025736">
    <property type="entry name" value="PucR_C-HTH_dom"/>
</dbReference>
<protein>
    <recommendedName>
        <fullName evidence="1">PucR C-terminal helix-turn-helix domain-containing protein</fullName>
    </recommendedName>
</protein>
<dbReference type="AlphaFoldDB" id="A0A3E0VPG2"/>
<gene>
    <name evidence="2" type="ORF">B7R21_12705</name>
</gene>
<dbReference type="EMBL" id="NBXA01000023">
    <property type="protein sequence ID" value="RFA11555.1"/>
    <property type="molecule type" value="Genomic_DNA"/>
</dbReference>
<dbReference type="Pfam" id="PF13556">
    <property type="entry name" value="HTH_30"/>
    <property type="match status" value="1"/>
</dbReference>